<dbReference type="AlphaFoldDB" id="A0A2X1XS40"/>
<proteinExistence type="predicted"/>
<dbReference type="RefSeq" id="WP_112889350.1">
    <property type="nucleotide sequence ID" value="NZ_CP066287.1"/>
</dbReference>
<dbReference type="GeneID" id="83861980"/>
<name>A0A2X1XS40_9FIRM</name>
<evidence type="ECO:0000313" key="2">
    <source>
        <dbReference type="Proteomes" id="UP000250070"/>
    </source>
</evidence>
<protein>
    <submittedName>
        <fullName evidence="1">Uncharacterized protein</fullName>
    </submittedName>
</protein>
<evidence type="ECO:0000313" key="1">
    <source>
        <dbReference type="EMBL" id="SPY46468.1"/>
    </source>
</evidence>
<sequence>MSIIDDFFKEIEKVLFAEASNNDWDLFNDLEDYFIDNNEMIFKESERVSDLGYEMQDVIAEMSYMDNFTECRIKINKLYNEMKKELQA</sequence>
<dbReference type="Proteomes" id="UP000250070">
    <property type="component" value="Unassembled WGS sequence"/>
</dbReference>
<dbReference type="EMBL" id="UATM01000032">
    <property type="protein sequence ID" value="SPY46468.1"/>
    <property type="molecule type" value="Genomic_DNA"/>
</dbReference>
<reference evidence="1 2" key="1">
    <citation type="submission" date="2018-06" db="EMBL/GenBank/DDBJ databases">
        <authorList>
            <consortium name="Pathogen Informatics"/>
            <person name="Doyle S."/>
        </authorList>
    </citation>
    <scope>NUCLEOTIDE SEQUENCE [LARGE SCALE GENOMIC DNA]</scope>
    <source>
        <strain evidence="1 2">NCTC13076</strain>
    </source>
</reference>
<accession>A0A2X1XS40</accession>
<organism evidence="1 2">
    <name type="scientific">Peptoniphilus harei</name>
    <dbReference type="NCBI Taxonomy" id="54005"/>
    <lineage>
        <taxon>Bacteria</taxon>
        <taxon>Bacillati</taxon>
        <taxon>Bacillota</taxon>
        <taxon>Tissierellia</taxon>
        <taxon>Tissierellales</taxon>
        <taxon>Peptoniphilaceae</taxon>
        <taxon>Peptoniphilus</taxon>
    </lineage>
</organism>
<gene>
    <name evidence="1" type="ORF">NCTC13076_00461</name>
</gene>